<dbReference type="GO" id="GO:0005874">
    <property type="term" value="C:microtubule"/>
    <property type="evidence" value="ECO:0007669"/>
    <property type="project" value="UniProtKB-KW"/>
</dbReference>
<evidence type="ECO:0000256" key="3">
    <source>
        <dbReference type="ARBA" id="ARBA00022741"/>
    </source>
</evidence>
<dbReference type="EMBL" id="JAANIC010003468">
    <property type="protein sequence ID" value="KAG5339955.1"/>
    <property type="molecule type" value="Genomic_DNA"/>
</dbReference>
<reference evidence="6" key="1">
    <citation type="submission" date="2020-03" db="EMBL/GenBank/DDBJ databases">
        <title>Relaxed selection underlies rapid genomic changes in the transitions from sociality to social parasitism in ants.</title>
        <authorList>
            <person name="Bi X."/>
        </authorList>
    </citation>
    <scope>NUCLEOTIDE SEQUENCE</scope>
    <source>
        <strain evidence="6">BGI-DK2014a</strain>
        <tissue evidence="6">Whole body</tissue>
    </source>
</reference>
<dbReference type="AlphaFoldDB" id="A0A836K3W4"/>
<dbReference type="Proteomes" id="UP000669903">
    <property type="component" value="Unassembled WGS sequence"/>
</dbReference>
<evidence type="ECO:0000259" key="5">
    <source>
        <dbReference type="Pfam" id="PF03953"/>
    </source>
</evidence>
<evidence type="ECO:0000313" key="6">
    <source>
        <dbReference type="EMBL" id="KAG5339955.1"/>
    </source>
</evidence>
<comment type="similarity">
    <text evidence="1">Belongs to the tubulin family.</text>
</comment>
<dbReference type="InterPro" id="IPR000217">
    <property type="entry name" value="Tubulin"/>
</dbReference>
<protein>
    <submittedName>
        <fullName evidence="6">TBE protein</fullName>
    </submittedName>
</protein>
<dbReference type="Gene3D" id="3.40.50.1440">
    <property type="entry name" value="Tubulin/FtsZ, GTPase domain"/>
    <property type="match status" value="1"/>
</dbReference>
<proteinExistence type="inferred from homology"/>
<keyword evidence="4" id="KW-0342">GTP-binding</keyword>
<feature type="non-terminal residue" evidence="6">
    <location>
        <position position="1"/>
    </location>
</feature>
<sequence length="154" mass="17452">MDMNEIATNLVPYSKLHYIFSSISPVTLSAPNMCTMQETKLQDEMFTNAWSRNNQLIRLDPLQSTSVILAAAHIARGNTTLTDIKRNIERFQNKSKFTLWSKDCMKIGLCSVPPAGHSSSLLCLLNSSAMSSLFKDIIREFSKLYKKKVHYNES</sequence>
<dbReference type="InterPro" id="IPR018316">
    <property type="entry name" value="Tubulin/FtsZ_2-layer-sand-dom"/>
</dbReference>
<feature type="domain" description="Tubulin/FtsZ 2-layer sandwich" evidence="5">
    <location>
        <begin position="15"/>
        <end position="137"/>
    </location>
</feature>
<evidence type="ECO:0000313" key="7">
    <source>
        <dbReference type="Proteomes" id="UP000669903"/>
    </source>
</evidence>
<evidence type="ECO:0000256" key="1">
    <source>
        <dbReference type="ARBA" id="ARBA00009636"/>
    </source>
</evidence>
<dbReference type="GO" id="GO:0005525">
    <property type="term" value="F:GTP binding"/>
    <property type="evidence" value="ECO:0007669"/>
    <property type="project" value="UniProtKB-KW"/>
</dbReference>
<feature type="non-terminal residue" evidence="6">
    <location>
        <position position="154"/>
    </location>
</feature>
<dbReference type="SUPFAM" id="SSF55307">
    <property type="entry name" value="Tubulin C-terminal domain-like"/>
    <property type="match status" value="1"/>
</dbReference>
<dbReference type="InterPro" id="IPR036525">
    <property type="entry name" value="Tubulin/FtsZ_GTPase_sf"/>
</dbReference>
<dbReference type="InterPro" id="IPR008280">
    <property type="entry name" value="Tub_FtsZ_C"/>
</dbReference>
<evidence type="ECO:0000256" key="2">
    <source>
        <dbReference type="ARBA" id="ARBA00022701"/>
    </source>
</evidence>
<dbReference type="GO" id="GO:0007017">
    <property type="term" value="P:microtubule-based process"/>
    <property type="evidence" value="ECO:0007669"/>
    <property type="project" value="InterPro"/>
</dbReference>
<accession>A0A836K3W4</accession>
<dbReference type="PANTHER" id="PTHR11588">
    <property type="entry name" value="TUBULIN"/>
    <property type="match status" value="1"/>
</dbReference>
<organism evidence="6 7">
    <name type="scientific">Acromyrmex charruanus</name>
    <dbReference type="NCBI Taxonomy" id="2715315"/>
    <lineage>
        <taxon>Eukaryota</taxon>
        <taxon>Metazoa</taxon>
        <taxon>Ecdysozoa</taxon>
        <taxon>Arthropoda</taxon>
        <taxon>Hexapoda</taxon>
        <taxon>Insecta</taxon>
        <taxon>Pterygota</taxon>
        <taxon>Neoptera</taxon>
        <taxon>Endopterygota</taxon>
        <taxon>Hymenoptera</taxon>
        <taxon>Apocrita</taxon>
        <taxon>Aculeata</taxon>
        <taxon>Formicoidea</taxon>
        <taxon>Formicidae</taxon>
        <taxon>Myrmicinae</taxon>
        <taxon>Acromyrmex</taxon>
    </lineage>
</organism>
<comment type="caution">
    <text evidence="6">The sequence shown here is derived from an EMBL/GenBank/DDBJ whole genome shotgun (WGS) entry which is preliminary data.</text>
</comment>
<keyword evidence="3" id="KW-0547">Nucleotide-binding</keyword>
<evidence type="ECO:0000256" key="4">
    <source>
        <dbReference type="ARBA" id="ARBA00023134"/>
    </source>
</evidence>
<dbReference type="Pfam" id="PF03953">
    <property type="entry name" value="Tubulin_C"/>
    <property type="match status" value="1"/>
</dbReference>
<keyword evidence="7" id="KW-1185">Reference proteome</keyword>
<name>A0A836K3W4_9HYME</name>
<keyword evidence="2" id="KW-0493">Microtubule</keyword>
<gene>
    <name evidence="6" type="primary">Tube1</name>
    <name evidence="6" type="ORF">G6Z76_0010213</name>
</gene>